<gene>
    <name evidence="2" type="ORF">ACFYZM_33525</name>
</gene>
<dbReference type="Gene3D" id="6.10.140.530">
    <property type="match status" value="1"/>
</dbReference>
<evidence type="ECO:0000313" key="2">
    <source>
        <dbReference type="EMBL" id="MFF4221161.1"/>
    </source>
</evidence>
<dbReference type="RefSeq" id="WP_388634425.1">
    <property type="nucleotide sequence ID" value="NZ_JBIAUT010000021.1"/>
</dbReference>
<proteinExistence type="predicted"/>
<evidence type="ECO:0000259" key="1">
    <source>
        <dbReference type="Pfam" id="PF03457"/>
    </source>
</evidence>
<protein>
    <submittedName>
        <fullName evidence="2">Helicase associated domain-containing protein</fullName>
    </submittedName>
</protein>
<reference evidence="2 3" key="1">
    <citation type="submission" date="2024-10" db="EMBL/GenBank/DDBJ databases">
        <title>The Natural Products Discovery Center: Release of the First 8490 Sequenced Strains for Exploring Actinobacteria Biosynthetic Diversity.</title>
        <authorList>
            <person name="Kalkreuter E."/>
            <person name="Kautsar S.A."/>
            <person name="Yang D."/>
            <person name="Bader C.D."/>
            <person name="Teijaro C.N."/>
            <person name="Fluegel L."/>
            <person name="Davis C.M."/>
            <person name="Simpson J.R."/>
            <person name="Lauterbach L."/>
            <person name="Steele A.D."/>
            <person name="Gui C."/>
            <person name="Meng S."/>
            <person name="Li G."/>
            <person name="Viehrig K."/>
            <person name="Ye F."/>
            <person name="Su P."/>
            <person name="Kiefer A.F."/>
            <person name="Nichols A."/>
            <person name="Cepeda A.J."/>
            <person name="Yan W."/>
            <person name="Fan B."/>
            <person name="Jiang Y."/>
            <person name="Adhikari A."/>
            <person name="Zheng C.-J."/>
            <person name="Schuster L."/>
            <person name="Cowan T.M."/>
            <person name="Smanski M.J."/>
            <person name="Chevrette M.G."/>
            <person name="De Carvalho L.P.S."/>
            <person name="Shen B."/>
        </authorList>
    </citation>
    <scope>NUCLEOTIDE SEQUENCE [LARGE SCALE GENOMIC DNA]</scope>
    <source>
        <strain evidence="2 3">NPDC001650</strain>
    </source>
</reference>
<sequence length="140" mass="15940">MGEVIVQGEDLGRWVTACRLDWDSLLPVQQWVLENVLSLTPAEEAERPVKRTQEDKWALNLAAARQYHAREGHLNVPRKRIEYVEPEGRPTAGEELVVVKLGMALDNIRKRADKLTEQRRADLDALGMRWTGTTAARSKK</sequence>
<keyword evidence="3" id="KW-1185">Reference proteome</keyword>
<dbReference type="InterPro" id="IPR005114">
    <property type="entry name" value="Helicase_assoc"/>
</dbReference>
<dbReference type="EMBL" id="JBIAUT010000021">
    <property type="protein sequence ID" value="MFF4221161.1"/>
    <property type="molecule type" value="Genomic_DNA"/>
</dbReference>
<comment type="caution">
    <text evidence="2">The sequence shown here is derived from an EMBL/GenBank/DDBJ whole genome shotgun (WGS) entry which is preliminary data.</text>
</comment>
<accession>A0ABW6U953</accession>
<name>A0ABW6U953_9ACTN</name>
<evidence type="ECO:0000313" key="3">
    <source>
        <dbReference type="Proteomes" id="UP001602123"/>
    </source>
</evidence>
<feature type="domain" description="Helicase-associated" evidence="1">
    <location>
        <begin position="53"/>
        <end position="128"/>
    </location>
</feature>
<organism evidence="2 3">
    <name type="scientific">Streptomyces nondiastaticus</name>
    <dbReference type="NCBI Taxonomy" id="3154512"/>
    <lineage>
        <taxon>Bacteria</taxon>
        <taxon>Bacillati</taxon>
        <taxon>Actinomycetota</taxon>
        <taxon>Actinomycetes</taxon>
        <taxon>Kitasatosporales</taxon>
        <taxon>Streptomycetaceae</taxon>
        <taxon>Streptomyces</taxon>
    </lineage>
</organism>
<dbReference type="Pfam" id="PF03457">
    <property type="entry name" value="HA"/>
    <property type="match status" value="1"/>
</dbReference>
<dbReference type="Proteomes" id="UP001602123">
    <property type="component" value="Unassembled WGS sequence"/>
</dbReference>